<dbReference type="CDD" id="cd06565">
    <property type="entry name" value="GH20_GcnA-like"/>
    <property type="match status" value="1"/>
</dbReference>
<protein>
    <recommendedName>
        <fullName evidence="3">beta-N-acetylhexosaminidase</fullName>
        <ecNumber evidence="3">3.2.1.52</ecNumber>
    </recommendedName>
</protein>
<sequence>MKFRLVIFIITLFLSNSLLYANDSISKYLFFEPQTITIQKDSTAISQLQIGDLQDFINSSIQESSAGIWKLKTSAETIDIFFEINAEMLHYDAYTLKISKSKIHLNAKNLNALRYGKQTLLQLLEFVRLEDKPLPNIIIEDWANFQKRGYMLDISRDKVPTMNSLYFLIDQLADWRINELQLYTEHTFAYRNHQKVWKNASPLTAPEIQALDAYCLKKGIDLVPNQNSFGHMENWLKHDEYLDLSECETDCKTIWGSRKRTALAPTNPKSLELMQELYTELLPNFSSKYANIGGDETVELGLGKSKSLSEQIGKGQVYLNFLKKLNEEIIKNGKQTQFWGDIVLNHPELIKDIPKNMTALVWGYDATYPFDKNLAPFQEANLDFYVCPGTSSWRSEIGRNHNAFINLKNAAFEGKKYGAKGYLITDWGDYGHFQPKSVSYATLVLGASYAWNYSEKTLDNLEFLLNHYVFNDKTGYTAKALLTLGNAYLKTGIPEGNANAFHLMIRRYTWTMNGHYQTKHLNEKGLLAAKLEIEKGLEELQKAEPTSKDAKIILKEVKQASHLALFGIHLGLERLKAKDMKTENIPKKTRQKLALELEGLIEHHTAIWVVRNREGGLSDSVSKFEDLLNYLKK</sequence>
<dbReference type="Gene3D" id="3.30.379.10">
    <property type="entry name" value="Chitobiase/beta-hexosaminidase domain 2-like"/>
    <property type="match status" value="1"/>
</dbReference>
<gene>
    <name evidence="9" type="ORF">GGR32_000454</name>
</gene>
<evidence type="ECO:0000256" key="2">
    <source>
        <dbReference type="ARBA" id="ARBA00006285"/>
    </source>
</evidence>
<dbReference type="Pfam" id="PF02838">
    <property type="entry name" value="Glyco_hydro_20b"/>
    <property type="match status" value="1"/>
</dbReference>
<name>A0A840EG28_9FLAO</name>
<dbReference type="GO" id="GO:0030203">
    <property type="term" value="P:glycosaminoglycan metabolic process"/>
    <property type="evidence" value="ECO:0007669"/>
    <property type="project" value="TreeGrafter"/>
</dbReference>
<dbReference type="PANTHER" id="PTHR22600">
    <property type="entry name" value="BETA-HEXOSAMINIDASE"/>
    <property type="match status" value="1"/>
</dbReference>
<keyword evidence="10" id="KW-1185">Reference proteome</keyword>
<comment type="caution">
    <text evidence="9">The sequence shown here is derived from an EMBL/GenBank/DDBJ whole genome shotgun (WGS) entry which is preliminary data.</text>
</comment>
<dbReference type="EMBL" id="JACIFO010000001">
    <property type="protein sequence ID" value="MBB4118182.1"/>
    <property type="molecule type" value="Genomic_DNA"/>
</dbReference>
<dbReference type="PRINTS" id="PR00738">
    <property type="entry name" value="GLHYDRLASE20"/>
</dbReference>
<dbReference type="AlphaFoldDB" id="A0A840EG28"/>
<evidence type="ECO:0000256" key="6">
    <source>
        <dbReference type="PIRSR" id="PIRSR625705-1"/>
    </source>
</evidence>
<evidence type="ECO:0000256" key="1">
    <source>
        <dbReference type="ARBA" id="ARBA00001231"/>
    </source>
</evidence>
<evidence type="ECO:0000256" key="4">
    <source>
        <dbReference type="ARBA" id="ARBA00022801"/>
    </source>
</evidence>
<comment type="similarity">
    <text evidence="2">Belongs to the glycosyl hydrolase 20 family.</text>
</comment>
<dbReference type="InterPro" id="IPR015882">
    <property type="entry name" value="HEX_bac_N"/>
</dbReference>
<accession>A0A840EG28</accession>
<dbReference type="RefSeq" id="WP_183475901.1">
    <property type="nucleotide sequence ID" value="NZ_JACIFO010000001.1"/>
</dbReference>
<dbReference type="SUPFAM" id="SSF51445">
    <property type="entry name" value="(Trans)glycosidases"/>
    <property type="match status" value="1"/>
</dbReference>
<dbReference type="InterPro" id="IPR017853">
    <property type="entry name" value="GH"/>
</dbReference>
<dbReference type="Gene3D" id="3.20.20.80">
    <property type="entry name" value="Glycosidases"/>
    <property type="match status" value="1"/>
</dbReference>
<reference evidence="9 10" key="1">
    <citation type="submission" date="2020-08" db="EMBL/GenBank/DDBJ databases">
        <title>Genomic Encyclopedia of Type Strains, Phase IV (KMG-IV): sequencing the most valuable type-strain genomes for metagenomic binning, comparative biology and taxonomic classification.</title>
        <authorList>
            <person name="Goeker M."/>
        </authorList>
    </citation>
    <scope>NUCLEOTIDE SEQUENCE [LARGE SCALE GENOMIC DNA]</scope>
    <source>
        <strain evidence="9 10">DSM 29568</strain>
    </source>
</reference>
<dbReference type="InterPro" id="IPR025705">
    <property type="entry name" value="Beta_hexosaminidase_sua/sub"/>
</dbReference>
<dbReference type="InterPro" id="IPR015883">
    <property type="entry name" value="Glyco_hydro_20_cat"/>
</dbReference>
<comment type="catalytic activity">
    <reaction evidence="1">
        <text>Hydrolysis of terminal non-reducing N-acetyl-D-hexosamine residues in N-acetyl-beta-D-hexosaminides.</text>
        <dbReference type="EC" id="3.2.1.52"/>
    </reaction>
</comment>
<dbReference type="EC" id="3.2.1.52" evidence="3"/>
<dbReference type="GO" id="GO:0005975">
    <property type="term" value="P:carbohydrate metabolic process"/>
    <property type="evidence" value="ECO:0007669"/>
    <property type="project" value="InterPro"/>
</dbReference>
<feature type="domain" description="Beta-hexosaminidase bacterial type N-terminal" evidence="8">
    <location>
        <begin position="54"/>
        <end position="142"/>
    </location>
</feature>
<dbReference type="SUPFAM" id="SSF55545">
    <property type="entry name" value="beta-N-acetylhexosaminidase-like domain"/>
    <property type="match status" value="1"/>
</dbReference>
<evidence type="ECO:0000313" key="9">
    <source>
        <dbReference type="EMBL" id="MBB4118182.1"/>
    </source>
</evidence>
<keyword evidence="5" id="KW-0326">Glycosidase</keyword>
<feature type="domain" description="Glycoside hydrolase family 20 catalytic" evidence="7">
    <location>
        <begin position="145"/>
        <end position="364"/>
    </location>
</feature>
<feature type="active site" description="Proton donor" evidence="6">
    <location>
        <position position="296"/>
    </location>
</feature>
<evidence type="ECO:0000259" key="8">
    <source>
        <dbReference type="Pfam" id="PF02838"/>
    </source>
</evidence>
<evidence type="ECO:0000256" key="5">
    <source>
        <dbReference type="ARBA" id="ARBA00023295"/>
    </source>
</evidence>
<dbReference type="InterPro" id="IPR029018">
    <property type="entry name" value="Hex-like_dom2"/>
</dbReference>
<dbReference type="PANTHER" id="PTHR22600:SF57">
    <property type="entry name" value="BETA-N-ACETYLHEXOSAMINIDASE"/>
    <property type="match status" value="1"/>
</dbReference>
<proteinExistence type="inferred from homology"/>
<organism evidence="9 10">
    <name type="scientific">Mesonia hippocampi</name>
    <dbReference type="NCBI Taxonomy" id="1628250"/>
    <lineage>
        <taxon>Bacteria</taxon>
        <taxon>Pseudomonadati</taxon>
        <taxon>Bacteroidota</taxon>
        <taxon>Flavobacteriia</taxon>
        <taxon>Flavobacteriales</taxon>
        <taxon>Flavobacteriaceae</taxon>
        <taxon>Mesonia</taxon>
    </lineage>
</organism>
<dbReference type="Pfam" id="PF00728">
    <property type="entry name" value="Glyco_hydro_20"/>
    <property type="match status" value="1"/>
</dbReference>
<evidence type="ECO:0000256" key="3">
    <source>
        <dbReference type="ARBA" id="ARBA00012663"/>
    </source>
</evidence>
<dbReference type="GO" id="GO:0004563">
    <property type="term" value="F:beta-N-acetylhexosaminidase activity"/>
    <property type="evidence" value="ECO:0007669"/>
    <property type="project" value="UniProtKB-EC"/>
</dbReference>
<evidence type="ECO:0000259" key="7">
    <source>
        <dbReference type="Pfam" id="PF00728"/>
    </source>
</evidence>
<keyword evidence="4" id="KW-0378">Hydrolase</keyword>
<dbReference type="Proteomes" id="UP000553034">
    <property type="component" value="Unassembled WGS sequence"/>
</dbReference>
<dbReference type="GO" id="GO:0016020">
    <property type="term" value="C:membrane"/>
    <property type="evidence" value="ECO:0007669"/>
    <property type="project" value="TreeGrafter"/>
</dbReference>
<evidence type="ECO:0000313" key="10">
    <source>
        <dbReference type="Proteomes" id="UP000553034"/>
    </source>
</evidence>